<reference evidence="2 3" key="1">
    <citation type="journal article" date="2019" name="Emerg. Microbes Infect.">
        <title>Comprehensive subspecies identification of 175 nontuberculous mycobacteria species based on 7547 genomic profiles.</title>
        <authorList>
            <person name="Matsumoto Y."/>
            <person name="Kinjo T."/>
            <person name="Motooka D."/>
            <person name="Nabeya D."/>
            <person name="Jung N."/>
            <person name="Uechi K."/>
            <person name="Horii T."/>
            <person name="Iida T."/>
            <person name="Fujita J."/>
            <person name="Nakamura S."/>
        </authorList>
    </citation>
    <scope>NUCLEOTIDE SEQUENCE [LARGE SCALE GENOMIC DNA]</scope>
    <source>
        <strain evidence="2 3">JCM 18113</strain>
    </source>
</reference>
<feature type="region of interest" description="Disordered" evidence="1">
    <location>
        <begin position="56"/>
        <end position="101"/>
    </location>
</feature>
<organism evidence="2 3">
    <name type="scientific">Mycobacterium mantenii</name>
    <dbReference type="NCBI Taxonomy" id="560555"/>
    <lineage>
        <taxon>Bacteria</taxon>
        <taxon>Bacillati</taxon>
        <taxon>Actinomycetota</taxon>
        <taxon>Actinomycetes</taxon>
        <taxon>Mycobacteriales</taxon>
        <taxon>Mycobacteriaceae</taxon>
        <taxon>Mycobacterium</taxon>
        <taxon>Mycobacterium avium complex (MAC)</taxon>
    </lineage>
</organism>
<name>A0ABM9SD58_MYCNT</name>
<keyword evidence="3" id="KW-1185">Reference proteome</keyword>
<proteinExistence type="predicted"/>
<evidence type="ECO:0000313" key="2">
    <source>
        <dbReference type="EMBL" id="BBY36907.1"/>
    </source>
</evidence>
<accession>A0ABM9SD58</accession>
<dbReference type="InterPro" id="IPR036629">
    <property type="entry name" value="YjbJ_sf"/>
</dbReference>
<evidence type="ECO:0008006" key="4">
    <source>
        <dbReference type="Google" id="ProtNLM"/>
    </source>
</evidence>
<gene>
    <name evidence="2" type="ORF">MMAN_10410</name>
</gene>
<sequence>MRRLGIEGGRAHDTGVVRHTEGERMSDKSGPEEAIEGIVEGVKGKVKEVAGAVAGRDDLMREGKAQQDKADAQREAAQKEAEAESARKAADINEARQKAEQ</sequence>
<dbReference type="Proteomes" id="UP000465812">
    <property type="component" value="Chromosome"/>
</dbReference>
<dbReference type="SUPFAM" id="SSF69047">
    <property type="entry name" value="Hypothetical protein YjbJ"/>
    <property type="match status" value="1"/>
</dbReference>
<evidence type="ECO:0000256" key="1">
    <source>
        <dbReference type="SAM" id="MobiDB-lite"/>
    </source>
</evidence>
<protein>
    <recommendedName>
        <fullName evidence="4">CsbD family protein</fullName>
    </recommendedName>
</protein>
<feature type="compositionally biased region" description="Basic and acidic residues" evidence="1">
    <location>
        <begin position="9"/>
        <end position="31"/>
    </location>
</feature>
<evidence type="ECO:0000313" key="3">
    <source>
        <dbReference type="Proteomes" id="UP000465812"/>
    </source>
</evidence>
<feature type="region of interest" description="Disordered" evidence="1">
    <location>
        <begin position="1"/>
        <end position="32"/>
    </location>
</feature>
<dbReference type="EMBL" id="AP022590">
    <property type="protein sequence ID" value="BBY36907.1"/>
    <property type="molecule type" value="Genomic_DNA"/>
</dbReference>